<feature type="domain" description="ABC transmembrane type-1" evidence="10">
    <location>
        <begin position="85"/>
        <end position="388"/>
    </location>
</feature>
<dbReference type="RefSeq" id="WP_014270512.1">
    <property type="nucleotide sequence ID" value="NC_016633.1"/>
</dbReference>
<feature type="transmembrane region" description="Helical" evidence="9">
    <location>
        <begin position="192"/>
        <end position="212"/>
    </location>
</feature>
<evidence type="ECO:0000256" key="7">
    <source>
        <dbReference type="ARBA" id="ARBA00022989"/>
    </source>
</evidence>
<accession>G8QYA4</accession>
<evidence type="ECO:0000313" key="11">
    <source>
        <dbReference type="EMBL" id="AEV29669.1"/>
    </source>
</evidence>
<dbReference type="PANTHER" id="PTHR30614:SF37">
    <property type="entry name" value="AMINO-ACID ABC TRANSPORTER PERMEASE PROTEIN YHDX-RELATED"/>
    <property type="match status" value="1"/>
</dbReference>
<keyword evidence="12" id="KW-1185">Reference proteome</keyword>
<feature type="transmembrane region" description="Helical" evidence="9">
    <location>
        <begin position="121"/>
        <end position="141"/>
    </location>
</feature>
<protein>
    <submittedName>
        <fullName evidence="11">Amine acid ABC transporter, permease protein, 3-TM region, His/Glu/Gln/Arg/opine family</fullName>
    </submittedName>
</protein>
<comment type="subcellular location">
    <subcellularLocation>
        <location evidence="1">Cell inner membrane</location>
        <topology evidence="1">Multi-pass membrane protein</topology>
    </subcellularLocation>
    <subcellularLocation>
        <location evidence="9">Cell membrane</location>
        <topology evidence="9">Multi-pass membrane protein</topology>
    </subcellularLocation>
</comment>
<dbReference type="HOGENOM" id="CLU_019602_8_0_12"/>
<dbReference type="Proteomes" id="UP000005632">
    <property type="component" value="Chromosome"/>
</dbReference>
<dbReference type="OrthoDB" id="9805999at2"/>
<name>G8QYA4_SPHPG</name>
<dbReference type="Pfam" id="PF00528">
    <property type="entry name" value="BPD_transp_1"/>
    <property type="match status" value="1"/>
</dbReference>
<reference evidence="11 12" key="1">
    <citation type="submission" date="2011-11" db="EMBL/GenBank/DDBJ databases">
        <title>Complete sequence of Spirochaeta sp. grapes.</title>
        <authorList>
            <consortium name="US DOE Joint Genome Institute"/>
            <person name="Lucas S."/>
            <person name="Han J."/>
            <person name="Lapidus A."/>
            <person name="Cheng J.-F."/>
            <person name="Goodwin L."/>
            <person name="Pitluck S."/>
            <person name="Peters L."/>
            <person name="Ovchinnikova G."/>
            <person name="Munk A.C."/>
            <person name="Detter J.C."/>
            <person name="Han C."/>
            <person name="Tapia R."/>
            <person name="Land M."/>
            <person name="Hauser L."/>
            <person name="Kyrpides N."/>
            <person name="Ivanova N."/>
            <person name="Pagani I."/>
            <person name="Ritalahtilisa K."/>
            <person name="Loeffler F."/>
            <person name="Woyke T."/>
        </authorList>
    </citation>
    <scope>NUCLEOTIDE SEQUENCE [LARGE SCALE GENOMIC DNA]</scope>
    <source>
        <strain evidence="12">ATCC BAA-1885 / DSM 22778 / Grapes</strain>
    </source>
</reference>
<evidence type="ECO:0000259" key="10">
    <source>
        <dbReference type="PROSITE" id="PS50928"/>
    </source>
</evidence>
<feature type="transmembrane region" description="Helical" evidence="9">
    <location>
        <begin position="369"/>
        <end position="391"/>
    </location>
</feature>
<evidence type="ECO:0000256" key="1">
    <source>
        <dbReference type="ARBA" id="ARBA00004429"/>
    </source>
</evidence>
<feature type="transmembrane region" description="Helical" evidence="9">
    <location>
        <begin position="20"/>
        <end position="41"/>
    </location>
</feature>
<feature type="transmembrane region" description="Helical" evidence="9">
    <location>
        <begin position="79"/>
        <end position="109"/>
    </location>
</feature>
<organism evidence="11 12">
    <name type="scientific">Sphaerochaeta pleomorpha (strain ATCC BAA-1885 / DSM 22778 / Grapes)</name>
    <dbReference type="NCBI Taxonomy" id="158190"/>
    <lineage>
        <taxon>Bacteria</taxon>
        <taxon>Pseudomonadati</taxon>
        <taxon>Spirochaetota</taxon>
        <taxon>Spirochaetia</taxon>
        <taxon>Spirochaetales</taxon>
        <taxon>Sphaerochaetaceae</taxon>
        <taxon>Sphaerochaeta</taxon>
    </lineage>
</organism>
<dbReference type="GO" id="GO:0006865">
    <property type="term" value="P:amino acid transport"/>
    <property type="evidence" value="ECO:0007669"/>
    <property type="project" value="UniProtKB-KW"/>
</dbReference>
<evidence type="ECO:0000256" key="5">
    <source>
        <dbReference type="ARBA" id="ARBA00022692"/>
    </source>
</evidence>
<feature type="transmembrane region" description="Helical" evidence="9">
    <location>
        <begin position="262"/>
        <end position="288"/>
    </location>
</feature>
<evidence type="ECO:0000256" key="3">
    <source>
        <dbReference type="ARBA" id="ARBA00022448"/>
    </source>
</evidence>
<dbReference type="CDD" id="cd06261">
    <property type="entry name" value="TM_PBP2"/>
    <property type="match status" value="1"/>
</dbReference>
<dbReference type="Gene3D" id="1.10.3720.10">
    <property type="entry name" value="MetI-like"/>
    <property type="match status" value="2"/>
</dbReference>
<proteinExistence type="inferred from homology"/>
<dbReference type="SUPFAM" id="SSF161098">
    <property type="entry name" value="MetI-like"/>
    <property type="match status" value="2"/>
</dbReference>
<gene>
    <name evidence="11" type="ordered locus">SpiGrapes_1875</name>
</gene>
<sequence length="400" mass="44856">MKRKKTGIPIWQDTHKRQFIWQFLFALIALYVVSAGYGNIIDSLARIGMVPSFKFLKMPSNFNLGDSFISVTNTSSNSIMLLAGFLNTISISFLAIVFSIFLGLAIALCRLSSNWLLKKMATIYIEIIRNIPLLLLLLLWYRAFFLRMPGIREGVIWGSSLLADGSQQVLLSLSNRGFSVAWLVPTAYFKTYRWFVLAGLVLAVLLCSFLVWKQQRTGKKQAILFYPILLFLGFAFISYHLLPQKAFYLDIPVMKRFNLEGGLHITAEWFSLFSGLVLYTSAFVAEIFRSGLQGVSKGQVEAARALGLSHYQTLRLVVIPQAKVVVIPPLTSQCLGVAKNTSLGVAIGFPDLFSITGTMINQTGRAMEMILIAMAIYLGLSLLTSYIMNIYNKHILIKER</sequence>
<dbReference type="STRING" id="158190.SpiGrapes_1875"/>
<dbReference type="AlphaFoldDB" id="G8QYA4"/>
<dbReference type="GO" id="GO:0043190">
    <property type="term" value="C:ATP-binding cassette (ABC) transporter complex"/>
    <property type="evidence" value="ECO:0007669"/>
    <property type="project" value="InterPro"/>
</dbReference>
<dbReference type="InterPro" id="IPR010065">
    <property type="entry name" value="AA_ABC_transptr_permease_3TM"/>
</dbReference>
<evidence type="ECO:0000256" key="4">
    <source>
        <dbReference type="ARBA" id="ARBA00022475"/>
    </source>
</evidence>
<dbReference type="PANTHER" id="PTHR30614">
    <property type="entry name" value="MEMBRANE COMPONENT OF AMINO ACID ABC TRANSPORTER"/>
    <property type="match status" value="1"/>
</dbReference>
<evidence type="ECO:0000256" key="8">
    <source>
        <dbReference type="ARBA" id="ARBA00023136"/>
    </source>
</evidence>
<dbReference type="InterPro" id="IPR035906">
    <property type="entry name" value="MetI-like_sf"/>
</dbReference>
<evidence type="ECO:0000256" key="2">
    <source>
        <dbReference type="ARBA" id="ARBA00010072"/>
    </source>
</evidence>
<dbReference type="InterPro" id="IPR000515">
    <property type="entry name" value="MetI-like"/>
</dbReference>
<keyword evidence="6" id="KW-0029">Amino-acid transport</keyword>
<feature type="transmembrane region" description="Helical" evidence="9">
    <location>
        <begin position="224"/>
        <end position="242"/>
    </location>
</feature>
<dbReference type="GO" id="GO:0022857">
    <property type="term" value="F:transmembrane transporter activity"/>
    <property type="evidence" value="ECO:0007669"/>
    <property type="project" value="InterPro"/>
</dbReference>
<keyword evidence="8 9" id="KW-0472">Membrane</keyword>
<dbReference type="PROSITE" id="PS50928">
    <property type="entry name" value="ABC_TM1"/>
    <property type="match status" value="1"/>
</dbReference>
<dbReference type="InterPro" id="IPR043429">
    <property type="entry name" value="ArtM/GltK/GlnP/TcyL/YhdX-like"/>
</dbReference>
<evidence type="ECO:0000256" key="9">
    <source>
        <dbReference type="RuleBase" id="RU363032"/>
    </source>
</evidence>
<keyword evidence="7 9" id="KW-1133">Transmembrane helix</keyword>
<dbReference type="KEGG" id="sgp:SpiGrapes_1875"/>
<evidence type="ECO:0000313" key="12">
    <source>
        <dbReference type="Proteomes" id="UP000005632"/>
    </source>
</evidence>
<keyword evidence="5 9" id="KW-0812">Transmembrane</keyword>
<dbReference type="EMBL" id="CP003155">
    <property type="protein sequence ID" value="AEV29669.1"/>
    <property type="molecule type" value="Genomic_DNA"/>
</dbReference>
<dbReference type="eggNOG" id="COG4597">
    <property type="taxonomic scope" value="Bacteria"/>
</dbReference>
<keyword evidence="4" id="KW-1003">Cell membrane</keyword>
<keyword evidence="3 9" id="KW-0813">Transport</keyword>
<comment type="similarity">
    <text evidence="2">Belongs to the binding-protein-dependent transport system permease family. HisMQ subfamily.</text>
</comment>
<evidence type="ECO:0000256" key="6">
    <source>
        <dbReference type="ARBA" id="ARBA00022970"/>
    </source>
</evidence>
<dbReference type="NCBIfam" id="TIGR01726">
    <property type="entry name" value="HEQRo_perm_3TM"/>
    <property type="match status" value="1"/>
</dbReference>